<dbReference type="Gene3D" id="2.60.120.260">
    <property type="entry name" value="Galactose-binding domain-like"/>
    <property type="match status" value="1"/>
</dbReference>
<sequence length="352" mass="37583">MGASVLLDDSKVLDIIYSGTQWTHQTNVDSLFNRTLTVCATNTRTTPAPSFSFLFYGTDISIYAPGKNGVAFNYTIDGTTIRPGIINSFPNVKSQTSVNIWNLQGLDSAVYHSLKVFPTAGQFAIDYLTYTPNQNTGSFGLVGLDLIVDDADGPIQYSGSWTNSTSSNVPAGIPYKGTLTGTKTNGSSMNFAFTGSTISVYGLLNQGDGKLSASFSVDGGAPTAFAPFNGTQTIDASLWTPSQFFHQDLVPGSHSLHVELGEATGSQMLWIDSVIFEATTGSSTNTSTSNSTHSKFPLGAIGGIVAGLLVLLVLGRVFRRKPVIIPVTVVEPEPEPMFAVTRITQETTYIRR</sequence>
<dbReference type="EMBL" id="KL142373">
    <property type="protein sequence ID" value="KDR79533.1"/>
    <property type="molecule type" value="Genomic_DNA"/>
</dbReference>
<dbReference type="AlphaFoldDB" id="A0A067TKQ1"/>
<dbReference type="Proteomes" id="UP000027222">
    <property type="component" value="Unassembled WGS sequence"/>
</dbReference>
<protein>
    <submittedName>
        <fullName evidence="2">Uncharacterized protein</fullName>
    </submittedName>
</protein>
<keyword evidence="1" id="KW-1133">Transmembrane helix</keyword>
<keyword evidence="1" id="KW-0472">Membrane</keyword>
<evidence type="ECO:0000313" key="2">
    <source>
        <dbReference type="EMBL" id="KDR79533.1"/>
    </source>
</evidence>
<proteinExistence type="predicted"/>
<dbReference type="OrthoDB" id="2927144at2759"/>
<organism evidence="2 3">
    <name type="scientific">Galerina marginata (strain CBS 339.88)</name>
    <dbReference type="NCBI Taxonomy" id="685588"/>
    <lineage>
        <taxon>Eukaryota</taxon>
        <taxon>Fungi</taxon>
        <taxon>Dikarya</taxon>
        <taxon>Basidiomycota</taxon>
        <taxon>Agaricomycotina</taxon>
        <taxon>Agaricomycetes</taxon>
        <taxon>Agaricomycetidae</taxon>
        <taxon>Agaricales</taxon>
        <taxon>Agaricineae</taxon>
        <taxon>Strophariaceae</taxon>
        <taxon>Galerina</taxon>
    </lineage>
</organism>
<keyword evidence="3" id="KW-1185">Reference proteome</keyword>
<reference evidence="3" key="1">
    <citation type="journal article" date="2014" name="Proc. Natl. Acad. Sci. U.S.A.">
        <title>Extensive sampling of basidiomycete genomes demonstrates inadequacy of the white-rot/brown-rot paradigm for wood decay fungi.</title>
        <authorList>
            <person name="Riley R."/>
            <person name="Salamov A.A."/>
            <person name="Brown D.W."/>
            <person name="Nagy L.G."/>
            <person name="Floudas D."/>
            <person name="Held B.W."/>
            <person name="Levasseur A."/>
            <person name="Lombard V."/>
            <person name="Morin E."/>
            <person name="Otillar R."/>
            <person name="Lindquist E.A."/>
            <person name="Sun H."/>
            <person name="LaButti K.M."/>
            <person name="Schmutz J."/>
            <person name="Jabbour D."/>
            <person name="Luo H."/>
            <person name="Baker S.E."/>
            <person name="Pisabarro A.G."/>
            <person name="Walton J.D."/>
            <person name="Blanchette R.A."/>
            <person name="Henrissat B."/>
            <person name="Martin F."/>
            <person name="Cullen D."/>
            <person name="Hibbett D.S."/>
            <person name="Grigoriev I.V."/>
        </authorList>
    </citation>
    <scope>NUCLEOTIDE SEQUENCE [LARGE SCALE GENOMIC DNA]</scope>
    <source>
        <strain evidence="3">CBS 339.88</strain>
    </source>
</reference>
<name>A0A067TKQ1_GALM3</name>
<feature type="transmembrane region" description="Helical" evidence="1">
    <location>
        <begin position="296"/>
        <end position="314"/>
    </location>
</feature>
<keyword evidence="1" id="KW-0812">Transmembrane</keyword>
<evidence type="ECO:0000313" key="3">
    <source>
        <dbReference type="Proteomes" id="UP000027222"/>
    </source>
</evidence>
<evidence type="ECO:0000256" key="1">
    <source>
        <dbReference type="SAM" id="Phobius"/>
    </source>
</evidence>
<accession>A0A067TKQ1</accession>
<gene>
    <name evidence="2" type="ORF">GALMADRAFT_1244154</name>
</gene>
<dbReference type="HOGENOM" id="CLU_787659_0_0_1"/>